<evidence type="ECO:0000256" key="3">
    <source>
        <dbReference type="ARBA" id="ARBA00022989"/>
    </source>
</evidence>
<evidence type="ECO:0000313" key="8">
    <source>
        <dbReference type="Proteomes" id="UP000321798"/>
    </source>
</evidence>
<dbReference type="PANTHER" id="PTHR23528">
    <property type="match status" value="1"/>
</dbReference>
<gene>
    <name evidence="7" type="ORF">CSO01_15880</name>
</gene>
<evidence type="ECO:0000256" key="5">
    <source>
        <dbReference type="SAM" id="Phobius"/>
    </source>
</evidence>
<protein>
    <submittedName>
        <fullName evidence="7">MFS transporter</fullName>
    </submittedName>
</protein>
<feature type="transmembrane region" description="Helical" evidence="5">
    <location>
        <begin position="146"/>
        <end position="167"/>
    </location>
</feature>
<evidence type="ECO:0000313" key="7">
    <source>
        <dbReference type="EMBL" id="GEP68873.1"/>
    </source>
</evidence>
<dbReference type="AlphaFoldDB" id="A0A512PCD9"/>
<evidence type="ECO:0000259" key="6">
    <source>
        <dbReference type="PROSITE" id="PS50850"/>
    </source>
</evidence>
<feature type="domain" description="Major facilitator superfamily (MFS) profile" evidence="6">
    <location>
        <begin position="50"/>
        <end position="449"/>
    </location>
</feature>
<feature type="transmembrane region" description="Helical" evidence="5">
    <location>
        <begin position="205"/>
        <end position="227"/>
    </location>
</feature>
<evidence type="ECO:0000256" key="2">
    <source>
        <dbReference type="ARBA" id="ARBA00022692"/>
    </source>
</evidence>
<organism evidence="7 8">
    <name type="scientific">Cellulomonas soli</name>
    <dbReference type="NCBI Taxonomy" id="931535"/>
    <lineage>
        <taxon>Bacteria</taxon>
        <taxon>Bacillati</taxon>
        <taxon>Actinomycetota</taxon>
        <taxon>Actinomycetes</taxon>
        <taxon>Micrococcales</taxon>
        <taxon>Cellulomonadaceae</taxon>
        <taxon>Cellulomonas</taxon>
    </lineage>
</organism>
<keyword evidence="8" id="KW-1185">Reference proteome</keyword>
<keyword evidence="2 5" id="KW-0812">Transmembrane</keyword>
<reference evidence="7 8" key="1">
    <citation type="submission" date="2019-07" db="EMBL/GenBank/DDBJ databases">
        <title>Whole genome shotgun sequence of Cellulomonas soli NBRC 109434.</title>
        <authorList>
            <person name="Hosoyama A."/>
            <person name="Uohara A."/>
            <person name="Ohji S."/>
            <person name="Ichikawa N."/>
        </authorList>
    </citation>
    <scope>NUCLEOTIDE SEQUENCE [LARGE SCALE GENOMIC DNA]</scope>
    <source>
        <strain evidence="7 8">NBRC 109434</strain>
    </source>
</reference>
<keyword evidence="4 5" id="KW-0472">Membrane</keyword>
<comment type="subcellular location">
    <subcellularLocation>
        <location evidence="1">Cell membrane</location>
        <topology evidence="1">Multi-pass membrane protein</topology>
    </subcellularLocation>
</comment>
<feature type="transmembrane region" description="Helical" evidence="5">
    <location>
        <begin position="82"/>
        <end position="100"/>
    </location>
</feature>
<dbReference type="Proteomes" id="UP000321798">
    <property type="component" value="Unassembled WGS sequence"/>
</dbReference>
<dbReference type="Pfam" id="PF07690">
    <property type="entry name" value="MFS_1"/>
    <property type="match status" value="1"/>
</dbReference>
<comment type="caution">
    <text evidence="7">The sequence shown here is derived from an EMBL/GenBank/DDBJ whole genome shotgun (WGS) entry which is preliminary data.</text>
</comment>
<dbReference type="InterPro" id="IPR011701">
    <property type="entry name" value="MFS"/>
</dbReference>
<feature type="transmembrane region" description="Helical" evidence="5">
    <location>
        <begin position="426"/>
        <end position="445"/>
    </location>
</feature>
<dbReference type="PANTHER" id="PTHR23528:SF1">
    <property type="entry name" value="MAJOR FACILITATOR SUPERFAMILY (MFS) PROFILE DOMAIN-CONTAINING PROTEIN"/>
    <property type="match status" value="1"/>
</dbReference>
<dbReference type="OrthoDB" id="7584869at2"/>
<dbReference type="PROSITE" id="PS00216">
    <property type="entry name" value="SUGAR_TRANSPORT_1"/>
    <property type="match status" value="1"/>
</dbReference>
<feature type="transmembrane region" description="Helical" evidence="5">
    <location>
        <begin position="47"/>
        <end position="70"/>
    </location>
</feature>
<feature type="transmembrane region" description="Helical" evidence="5">
    <location>
        <begin position="121"/>
        <end position="140"/>
    </location>
</feature>
<keyword evidence="3 5" id="KW-1133">Transmembrane helix</keyword>
<evidence type="ECO:0000256" key="4">
    <source>
        <dbReference type="ARBA" id="ARBA00023136"/>
    </source>
</evidence>
<feature type="transmembrane region" description="Helical" evidence="5">
    <location>
        <begin position="397"/>
        <end position="420"/>
    </location>
</feature>
<dbReference type="EMBL" id="BKAL01000004">
    <property type="protein sequence ID" value="GEP68873.1"/>
    <property type="molecule type" value="Genomic_DNA"/>
</dbReference>
<dbReference type="PROSITE" id="PS50850">
    <property type="entry name" value="MFS"/>
    <property type="match status" value="1"/>
</dbReference>
<feature type="transmembrane region" description="Helical" evidence="5">
    <location>
        <begin position="179"/>
        <end position="199"/>
    </location>
</feature>
<dbReference type="Gene3D" id="1.20.1250.20">
    <property type="entry name" value="MFS general substrate transporter like domains"/>
    <property type="match status" value="2"/>
</dbReference>
<dbReference type="RefSeq" id="WP_146952630.1">
    <property type="nucleotide sequence ID" value="NZ_BAABBJ010000003.1"/>
</dbReference>
<sequence length="449" mass="45278">MTTSPAAPTAAAPASAPPAAPPAITIDAAIAAQPAAPPAFRNPGAGFLVGLGAANVAMMGALLSVGILTLPLQAAAIDAGTATTIVSIASGVAGVFALIGHPAFGRMSDRTTSRFGRRRPYLLLGALLLAVGALIVLAAASTLVLTVGWVVMTLGQTSAAAALGATIPDQLAPERRGPASALFGVAGTVGAVVGLFLASLVSGSLAAMILLPAGLAVLCLVVFAAVLDDDRLDRAHRPALDLAEIRGTFWVSPRRYPSFALAFGSRFFVFCSVAAVNAYQAIYLIMALHVDPAEVAGKVFVSTLVLAAVSLVFATAMGRLSDKVGRRKPFVIVSALIFAGGLALVAVASDYTAFLVAMAVLGVGQGVYFAVDFALITQVLPDPNNPAKDLGIMNLGMSLPSILVPAVAPALLAIGTTAAVPQNFGSLFFAGAVAGILGAILIVPIRQVR</sequence>
<proteinExistence type="predicted"/>
<dbReference type="InterPro" id="IPR036259">
    <property type="entry name" value="MFS_trans_sf"/>
</dbReference>
<feature type="transmembrane region" description="Helical" evidence="5">
    <location>
        <begin position="354"/>
        <end position="376"/>
    </location>
</feature>
<name>A0A512PCD9_9CELL</name>
<dbReference type="InterPro" id="IPR005829">
    <property type="entry name" value="Sugar_transporter_CS"/>
</dbReference>
<dbReference type="InterPro" id="IPR020846">
    <property type="entry name" value="MFS_dom"/>
</dbReference>
<accession>A0A512PCD9</accession>
<feature type="transmembrane region" description="Helical" evidence="5">
    <location>
        <begin position="259"/>
        <end position="279"/>
    </location>
</feature>
<dbReference type="GO" id="GO:0005886">
    <property type="term" value="C:plasma membrane"/>
    <property type="evidence" value="ECO:0007669"/>
    <property type="project" value="UniProtKB-SubCell"/>
</dbReference>
<feature type="transmembrane region" description="Helical" evidence="5">
    <location>
        <begin position="330"/>
        <end position="348"/>
    </location>
</feature>
<feature type="transmembrane region" description="Helical" evidence="5">
    <location>
        <begin position="299"/>
        <end position="318"/>
    </location>
</feature>
<dbReference type="SUPFAM" id="SSF103473">
    <property type="entry name" value="MFS general substrate transporter"/>
    <property type="match status" value="1"/>
</dbReference>
<evidence type="ECO:0000256" key="1">
    <source>
        <dbReference type="ARBA" id="ARBA00004651"/>
    </source>
</evidence>
<dbReference type="GO" id="GO:0022857">
    <property type="term" value="F:transmembrane transporter activity"/>
    <property type="evidence" value="ECO:0007669"/>
    <property type="project" value="InterPro"/>
</dbReference>